<feature type="domain" description="Aerotolerance regulator N-terminal" evidence="1">
    <location>
        <begin position="7"/>
        <end position="81"/>
    </location>
</feature>
<dbReference type="Gene3D" id="3.40.50.12140">
    <property type="entry name" value="Domain of unknown function DUF4159"/>
    <property type="match status" value="1"/>
</dbReference>
<dbReference type="RefSeq" id="WP_201156388.1">
    <property type="nucleotide sequence ID" value="NZ_NHSD01000143.1"/>
</dbReference>
<dbReference type="Pfam" id="PF13709">
    <property type="entry name" value="DUF4159"/>
    <property type="match status" value="1"/>
</dbReference>
<evidence type="ECO:0000313" key="4">
    <source>
        <dbReference type="Proteomes" id="UP000706333"/>
    </source>
</evidence>
<evidence type="ECO:0000259" key="1">
    <source>
        <dbReference type="Pfam" id="PF07584"/>
    </source>
</evidence>
<dbReference type="AlphaFoldDB" id="A0A934TJ64"/>
<dbReference type="PANTHER" id="PTHR37464:SF1">
    <property type="entry name" value="BLL2463 PROTEIN"/>
    <property type="match status" value="1"/>
</dbReference>
<proteinExistence type="predicted"/>
<dbReference type="SUPFAM" id="SSF52317">
    <property type="entry name" value="Class I glutamine amidotransferase-like"/>
    <property type="match status" value="1"/>
</dbReference>
<organism evidence="3 4">
    <name type="scientific">Rhodobaculum claviforme</name>
    <dbReference type="NCBI Taxonomy" id="1549854"/>
    <lineage>
        <taxon>Bacteria</taxon>
        <taxon>Pseudomonadati</taxon>
        <taxon>Pseudomonadota</taxon>
        <taxon>Alphaproteobacteria</taxon>
        <taxon>Rhodobacterales</taxon>
        <taxon>Paracoccaceae</taxon>
        <taxon>Rhodobaculum</taxon>
    </lineage>
</organism>
<sequence>MMTLGSLGFAAPGLLLALLALPVVWWLLRAVPPAPVVRRFPGVVLLLGLRDSETETDRTPWWLLALRLLAIAAVIVGFSGPVLNPAERSPGTGPLLILIDASWASARDWPRHQDRVTALLADAGRAGRPVAVATLSELAGGEITFRGAEYWSGRVAGLVPRPWAPPADVARALEAALGAAETETVWLSDGLDRPGRADVLAVLEARGPVRVIESPRPALALRPARFESGLIHLEALRSPPADSRTEVTITAHGPDPSGVERELARGTAAFGPGAAVAGLSLSLQPELRNRITRFQIAAERGAGTVSLTDDGLQRRKVALLAPRDGREGLELLSPLFYLRQALEPVADLIDGGIDDILLAAPDVIILADIARVTEVEADMLTEWMEGGGLLVRFAGPRLAASDVSRGELDPLMPVRLRAGGRTVGGAMSWGAPRQLEPFDETSPFHGLAVPEDVTVSAQVLAQPDPELAQRGIARLADGTPLVTRRAIGQGQVVLFHVTANAEWSTLPLSGLFVQMLERLAISTRPARPDAADLVGATWTAERVMDGFGAVAPAGTMAGVDGAALGAALEGSGPDAGPGAGLPPGVYAADDRRVALNVAGAGTTLAPATWPARIPVEGLETARETPLKGALLSLAFVALMADILAALAVSGRLMALRGAAVLALALLMHGPAPAHAQTQDQAQAQEQAPSDDRLALRATAEVVLAHVLTGDPRIDQVAEAGLRGLSRTLFERTTVEPADPIGIDLETDELAFFPFLYWPVTEGAPTPSEAAYARLNRYLRAGGMILFDTRDADMAGFGFSSPAGRRLQEIARPLDIPPLEPVPDDHVLTRTFYLIQDFPGRHTGQVWVEASAPDAERAEGMPFRNLNDGVSPVVIGGNDWAAAWAVNERGRPMMQIGRGAAGDRQREIAHRFGVNLIMHVLTGNYKSDQVHVPALLERLGQ</sequence>
<dbReference type="InterPro" id="IPR025297">
    <property type="entry name" value="DUF4159"/>
</dbReference>
<dbReference type="CDD" id="cd03143">
    <property type="entry name" value="A4_beta-galactosidase_middle_domain"/>
    <property type="match status" value="1"/>
</dbReference>
<dbReference type="NCBIfam" id="TIGR02226">
    <property type="entry name" value="two_anch"/>
    <property type="match status" value="1"/>
</dbReference>
<accession>A0A934TJ64</accession>
<dbReference type="InterPro" id="IPR011933">
    <property type="entry name" value="Double_TM_dom"/>
</dbReference>
<dbReference type="EMBL" id="NHSD01000143">
    <property type="protein sequence ID" value="MBK5926619.1"/>
    <property type="molecule type" value="Genomic_DNA"/>
</dbReference>
<evidence type="ECO:0000259" key="2">
    <source>
        <dbReference type="Pfam" id="PF13709"/>
    </source>
</evidence>
<dbReference type="InterPro" id="IPR024163">
    <property type="entry name" value="Aerotolerance_reg_N"/>
</dbReference>
<protein>
    <submittedName>
        <fullName evidence="3">LytTR family transcriptional regulator</fullName>
    </submittedName>
</protein>
<dbReference type="Proteomes" id="UP000706333">
    <property type="component" value="Unassembled WGS sequence"/>
</dbReference>
<reference evidence="3" key="1">
    <citation type="submission" date="2017-05" db="EMBL/GenBank/DDBJ databases">
        <authorList>
            <person name="Imhoff J.F."/>
            <person name="Rahn T."/>
            <person name="Kuenzel S."/>
            <person name="Neulinger S.C."/>
        </authorList>
    </citation>
    <scope>NUCLEOTIDE SEQUENCE</scope>
    <source>
        <strain evidence="3">LMG 28126</strain>
    </source>
</reference>
<dbReference type="Pfam" id="PF07584">
    <property type="entry name" value="BatA"/>
    <property type="match status" value="1"/>
</dbReference>
<dbReference type="Gene3D" id="3.40.50.880">
    <property type="match status" value="1"/>
</dbReference>
<name>A0A934TJ64_9RHOB</name>
<dbReference type="PANTHER" id="PTHR37464">
    <property type="entry name" value="BLL2463 PROTEIN"/>
    <property type="match status" value="1"/>
</dbReference>
<evidence type="ECO:0000313" key="3">
    <source>
        <dbReference type="EMBL" id="MBK5926619.1"/>
    </source>
</evidence>
<gene>
    <name evidence="3" type="ORF">CCR87_04515</name>
</gene>
<feature type="domain" description="DUF4159" evidence="2">
    <location>
        <begin position="703"/>
        <end position="920"/>
    </location>
</feature>
<keyword evidence="4" id="KW-1185">Reference proteome</keyword>
<dbReference type="InterPro" id="IPR029062">
    <property type="entry name" value="Class_I_gatase-like"/>
</dbReference>
<comment type="caution">
    <text evidence="3">The sequence shown here is derived from an EMBL/GenBank/DDBJ whole genome shotgun (WGS) entry which is preliminary data.</text>
</comment>
<reference evidence="3" key="2">
    <citation type="journal article" date="2020" name="Microorganisms">
        <title>Osmotic Adaptation and Compatible Solute Biosynthesis of Phototrophic Bacteria as Revealed from Genome Analyses.</title>
        <authorList>
            <person name="Imhoff J.F."/>
            <person name="Rahn T."/>
            <person name="Kunzel S."/>
            <person name="Keller A."/>
            <person name="Neulinger S.C."/>
        </authorList>
    </citation>
    <scope>NUCLEOTIDE SEQUENCE</scope>
    <source>
        <strain evidence="3">LMG 28126</strain>
    </source>
</reference>